<dbReference type="PANTHER" id="PTHR48111:SF1">
    <property type="entry name" value="TWO-COMPONENT RESPONSE REGULATOR ORR33"/>
    <property type="match status" value="1"/>
</dbReference>
<feature type="region of interest" description="Disordered" evidence="8">
    <location>
        <begin position="1"/>
        <end position="26"/>
    </location>
</feature>
<dbReference type="Pfam" id="PF00486">
    <property type="entry name" value="Trans_reg_C"/>
    <property type="match status" value="1"/>
</dbReference>
<dbReference type="Gene3D" id="3.40.50.2300">
    <property type="match status" value="1"/>
</dbReference>
<accession>A0A918A1T9</accession>
<keyword evidence="2" id="KW-0902">Two-component regulatory system</keyword>
<dbReference type="EMBL" id="BMNK01000002">
    <property type="protein sequence ID" value="GGP04177.1"/>
    <property type="molecule type" value="Genomic_DNA"/>
</dbReference>
<proteinExistence type="predicted"/>
<evidence type="ECO:0000256" key="5">
    <source>
        <dbReference type="ARBA" id="ARBA00023163"/>
    </source>
</evidence>
<dbReference type="GO" id="GO:0032993">
    <property type="term" value="C:protein-DNA complex"/>
    <property type="evidence" value="ECO:0007669"/>
    <property type="project" value="TreeGrafter"/>
</dbReference>
<dbReference type="GO" id="GO:0006355">
    <property type="term" value="P:regulation of DNA-templated transcription"/>
    <property type="evidence" value="ECO:0007669"/>
    <property type="project" value="InterPro"/>
</dbReference>
<dbReference type="GO" id="GO:0000976">
    <property type="term" value="F:transcription cis-regulatory region binding"/>
    <property type="evidence" value="ECO:0007669"/>
    <property type="project" value="TreeGrafter"/>
</dbReference>
<reference evidence="11" key="1">
    <citation type="journal article" date="2014" name="Int. J. Syst. Evol. Microbiol.">
        <title>Complete genome sequence of Corynebacterium casei LMG S-19264T (=DSM 44701T), isolated from a smear-ripened cheese.</title>
        <authorList>
            <consortium name="US DOE Joint Genome Institute (JGI-PGF)"/>
            <person name="Walter F."/>
            <person name="Albersmeier A."/>
            <person name="Kalinowski J."/>
            <person name="Ruckert C."/>
        </authorList>
    </citation>
    <scope>NUCLEOTIDE SEQUENCE</scope>
    <source>
        <strain evidence="11">CGMCC 4.7430</strain>
    </source>
</reference>
<evidence type="ECO:0000256" key="2">
    <source>
        <dbReference type="ARBA" id="ARBA00023012"/>
    </source>
</evidence>
<keyword evidence="12" id="KW-1185">Reference proteome</keyword>
<comment type="caution">
    <text evidence="11">The sequence shown here is derived from an EMBL/GenBank/DDBJ whole genome shotgun (WGS) entry which is preliminary data.</text>
</comment>
<evidence type="ECO:0000256" key="3">
    <source>
        <dbReference type="ARBA" id="ARBA00023015"/>
    </source>
</evidence>
<dbReference type="InterPro" id="IPR036388">
    <property type="entry name" value="WH-like_DNA-bd_sf"/>
</dbReference>
<keyword evidence="3" id="KW-0805">Transcription regulation</keyword>
<evidence type="ECO:0000256" key="7">
    <source>
        <dbReference type="PROSITE-ProRule" id="PRU01091"/>
    </source>
</evidence>
<dbReference type="CDD" id="cd00156">
    <property type="entry name" value="REC"/>
    <property type="match status" value="1"/>
</dbReference>
<feature type="domain" description="OmpR/PhoB-type" evidence="10">
    <location>
        <begin position="153"/>
        <end position="251"/>
    </location>
</feature>
<dbReference type="SMART" id="SM00448">
    <property type="entry name" value="REC"/>
    <property type="match status" value="1"/>
</dbReference>
<evidence type="ECO:0000256" key="6">
    <source>
        <dbReference type="PROSITE-ProRule" id="PRU00169"/>
    </source>
</evidence>
<dbReference type="SMART" id="SM00862">
    <property type="entry name" value="Trans_reg_C"/>
    <property type="match status" value="1"/>
</dbReference>
<keyword evidence="5" id="KW-0804">Transcription</keyword>
<dbReference type="PROSITE" id="PS51755">
    <property type="entry name" value="OMPR_PHOB"/>
    <property type="match status" value="1"/>
</dbReference>
<keyword evidence="1" id="KW-0597">Phosphoprotein</keyword>
<evidence type="ECO:0000313" key="12">
    <source>
        <dbReference type="Proteomes" id="UP000660745"/>
    </source>
</evidence>
<organism evidence="11 12">
    <name type="scientific">Nonomuraea glycinis</name>
    <dbReference type="NCBI Taxonomy" id="2047744"/>
    <lineage>
        <taxon>Bacteria</taxon>
        <taxon>Bacillati</taxon>
        <taxon>Actinomycetota</taxon>
        <taxon>Actinomycetes</taxon>
        <taxon>Streptosporangiales</taxon>
        <taxon>Streptosporangiaceae</taxon>
        <taxon>Nonomuraea</taxon>
    </lineage>
</organism>
<dbReference type="GO" id="GO:0000156">
    <property type="term" value="F:phosphorelay response regulator activity"/>
    <property type="evidence" value="ECO:0007669"/>
    <property type="project" value="TreeGrafter"/>
</dbReference>
<dbReference type="SUPFAM" id="SSF52172">
    <property type="entry name" value="CheY-like"/>
    <property type="match status" value="1"/>
</dbReference>
<dbReference type="InterPro" id="IPR001789">
    <property type="entry name" value="Sig_transdc_resp-reg_receiver"/>
</dbReference>
<gene>
    <name evidence="11" type="ORF">GCM10012278_18660</name>
</gene>
<name>A0A918A1T9_9ACTN</name>
<dbReference type="Gene3D" id="1.10.10.10">
    <property type="entry name" value="Winged helix-like DNA-binding domain superfamily/Winged helix DNA-binding domain"/>
    <property type="match status" value="1"/>
</dbReference>
<evidence type="ECO:0000259" key="10">
    <source>
        <dbReference type="PROSITE" id="PS51755"/>
    </source>
</evidence>
<evidence type="ECO:0000256" key="1">
    <source>
        <dbReference type="ARBA" id="ARBA00022553"/>
    </source>
</evidence>
<feature type="domain" description="Response regulatory" evidence="9">
    <location>
        <begin position="33"/>
        <end position="146"/>
    </location>
</feature>
<dbReference type="CDD" id="cd00383">
    <property type="entry name" value="trans_reg_C"/>
    <property type="match status" value="1"/>
</dbReference>
<sequence>MTQPQATLDGGEDARGGESLTRARQGAPASVPMLLVADPDTAGLQLLADALGREGVGVTGVSDGAQALLQAGALRPDVVLVSASLPLIGAVDFIKAIRASRPMPVLLGVGEGHAELAVQALAAGATACVAMPYRLHELLPLVQATASGEAGGNRVLTVGNVELDLNAYQVRVDGDVVHLPLREFELLHYLMRNLDRTVTREQIMRHVWHASGDNVATNTIAVHVKRLRARLGDTDDSVIQTVRGVGYRLAAPRTHPYEEH</sequence>
<dbReference type="RefSeq" id="WP_225277720.1">
    <property type="nucleotide sequence ID" value="NZ_BMNK01000002.1"/>
</dbReference>
<dbReference type="PANTHER" id="PTHR48111">
    <property type="entry name" value="REGULATOR OF RPOS"/>
    <property type="match status" value="1"/>
</dbReference>
<dbReference type="InterPro" id="IPR016032">
    <property type="entry name" value="Sig_transdc_resp-reg_C-effctor"/>
</dbReference>
<comment type="caution">
    <text evidence="6">Lacks conserved residue(s) required for the propagation of feature annotation.</text>
</comment>
<dbReference type="SUPFAM" id="SSF46894">
    <property type="entry name" value="C-terminal effector domain of the bipartite response regulators"/>
    <property type="match status" value="1"/>
</dbReference>
<keyword evidence="4 7" id="KW-0238">DNA-binding</keyword>
<dbReference type="InterPro" id="IPR039420">
    <property type="entry name" value="WalR-like"/>
</dbReference>
<evidence type="ECO:0000256" key="8">
    <source>
        <dbReference type="SAM" id="MobiDB-lite"/>
    </source>
</evidence>
<dbReference type="PROSITE" id="PS50110">
    <property type="entry name" value="RESPONSE_REGULATORY"/>
    <property type="match status" value="1"/>
</dbReference>
<evidence type="ECO:0000259" key="9">
    <source>
        <dbReference type="PROSITE" id="PS50110"/>
    </source>
</evidence>
<dbReference type="GO" id="GO:0005829">
    <property type="term" value="C:cytosol"/>
    <property type="evidence" value="ECO:0007669"/>
    <property type="project" value="TreeGrafter"/>
</dbReference>
<dbReference type="AlphaFoldDB" id="A0A918A1T9"/>
<dbReference type="Pfam" id="PF00072">
    <property type="entry name" value="Response_reg"/>
    <property type="match status" value="1"/>
</dbReference>
<feature type="DNA-binding region" description="OmpR/PhoB-type" evidence="7">
    <location>
        <begin position="153"/>
        <end position="251"/>
    </location>
</feature>
<dbReference type="Proteomes" id="UP000660745">
    <property type="component" value="Unassembled WGS sequence"/>
</dbReference>
<protein>
    <submittedName>
        <fullName evidence="11">Response regulator</fullName>
    </submittedName>
</protein>
<evidence type="ECO:0000256" key="4">
    <source>
        <dbReference type="ARBA" id="ARBA00023125"/>
    </source>
</evidence>
<evidence type="ECO:0000313" key="11">
    <source>
        <dbReference type="EMBL" id="GGP04177.1"/>
    </source>
</evidence>
<dbReference type="InterPro" id="IPR011006">
    <property type="entry name" value="CheY-like_superfamily"/>
</dbReference>
<reference evidence="11" key="2">
    <citation type="submission" date="2020-09" db="EMBL/GenBank/DDBJ databases">
        <authorList>
            <person name="Sun Q."/>
            <person name="Zhou Y."/>
        </authorList>
    </citation>
    <scope>NUCLEOTIDE SEQUENCE</scope>
    <source>
        <strain evidence="11">CGMCC 4.7430</strain>
    </source>
</reference>
<dbReference type="InterPro" id="IPR001867">
    <property type="entry name" value="OmpR/PhoB-type_DNA-bd"/>
</dbReference>